<evidence type="ECO:0000313" key="3">
    <source>
        <dbReference type="WBParaSite" id="PgR106_g034_t01"/>
    </source>
</evidence>
<feature type="transmembrane region" description="Helical" evidence="1">
    <location>
        <begin position="230"/>
        <end position="247"/>
    </location>
</feature>
<dbReference type="Proteomes" id="UP000887569">
    <property type="component" value="Unplaced"/>
</dbReference>
<organism evidence="2 3">
    <name type="scientific">Parascaris univalens</name>
    <name type="common">Nematode worm</name>
    <dbReference type="NCBI Taxonomy" id="6257"/>
    <lineage>
        <taxon>Eukaryota</taxon>
        <taxon>Metazoa</taxon>
        <taxon>Ecdysozoa</taxon>
        <taxon>Nematoda</taxon>
        <taxon>Chromadorea</taxon>
        <taxon>Rhabditida</taxon>
        <taxon>Spirurina</taxon>
        <taxon>Ascaridomorpha</taxon>
        <taxon>Ascaridoidea</taxon>
        <taxon>Ascarididae</taxon>
        <taxon>Parascaris</taxon>
    </lineage>
</organism>
<evidence type="ECO:0000313" key="2">
    <source>
        <dbReference type="Proteomes" id="UP000887569"/>
    </source>
</evidence>
<dbReference type="WBParaSite" id="PgR106_g034_t01">
    <property type="protein sequence ID" value="PgR106_g034_t01"/>
    <property type="gene ID" value="PgR106_g034"/>
</dbReference>
<accession>A0A915C936</accession>
<dbReference type="PANTHER" id="PTHR35014:SF1">
    <property type="entry name" value="INFECTION RESPONSE PROTEIN"/>
    <property type="match status" value="1"/>
</dbReference>
<keyword evidence="1" id="KW-0472">Membrane</keyword>
<proteinExistence type="predicted"/>
<dbReference type="AlphaFoldDB" id="A0A915C936"/>
<keyword evidence="1" id="KW-0812">Transmembrane</keyword>
<keyword evidence="1" id="KW-1133">Transmembrane helix</keyword>
<dbReference type="PANTHER" id="PTHR35014">
    <property type="entry name" value="INFECTION RESPONSE PROTEIN-RELATED"/>
    <property type="match status" value="1"/>
</dbReference>
<keyword evidence="2" id="KW-1185">Reference proteome</keyword>
<protein>
    <submittedName>
        <fullName evidence="3">Uncharacterized protein</fullName>
    </submittedName>
</protein>
<sequence>SNERYKSVVATFASTNITPSFNTLISKKILSSCSPLMVDVARQCYHIYLETYGLSIDATGRLPPFQFYLHASSMYPFEQICGPSNALMSCINSRVSSACVNIAMFRVLTYSDEDAYNYLGAYAAFEYICGKGYTEFVSNQQCFIRASSDPAIDKQLQSCGITVDSTDPTVVCNSALIDALCIRGIYEDYCGPQLAHGICETRVNFLRRLNITDENCLDEMSARCNSANDYMITTKFIAIFAIFFIYSL</sequence>
<name>A0A915C936_PARUN</name>
<evidence type="ECO:0000256" key="1">
    <source>
        <dbReference type="SAM" id="Phobius"/>
    </source>
</evidence>
<reference evidence="3" key="1">
    <citation type="submission" date="2022-11" db="UniProtKB">
        <authorList>
            <consortium name="WormBaseParasite"/>
        </authorList>
    </citation>
    <scope>IDENTIFICATION</scope>
</reference>